<comment type="caution">
    <text evidence="2">The sequence shown here is derived from an EMBL/GenBank/DDBJ whole genome shotgun (WGS) entry which is preliminary data.</text>
</comment>
<reference evidence="2" key="1">
    <citation type="submission" date="2021-03" db="EMBL/GenBank/DDBJ databases">
        <title>Taxonomic study of Clostridium polyendosporum from meadow-gley soil under rice.</title>
        <authorList>
            <person name="Kobayashi H."/>
            <person name="Tanizawa Y."/>
            <person name="Yagura M."/>
        </authorList>
    </citation>
    <scope>NUCLEOTIDE SEQUENCE</scope>
    <source>
        <strain evidence="2">JCM 30710</strain>
    </source>
</reference>
<gene>
    <name evidence="2" type="ORF">CPJCM30710_26100</name>
</gene>
<organism evidence="2 3">
    <name type="scientific">Clostridium polyendosporum</name>
    <dbReference type="NCBI Taxonomy" id="69208"/>
    <lineage>
        <taxon>Bacteria</taxon>
        <taxon>Bacillati</taxon>
        <taxon>Bacillota</taxon>
        <taxon>Clostridia</taxon>
        <taxon>Eubacteriales</taxon>
        <taxon>Clostridiaceae</taxon>
        <taxon>Clostridium</taxon>
    </lineage>
</organism>
<proteinExistence type="predicted"/>
<sequence length="404" mass="44826">MDSKAKNKEIIVRVVCLILSFGLWLYMSNVQNPTREYKLDRVPVEILNVDNIKEQKLAVSPHQEFYVTLNLEGPANEIYKITPEQFKITADLSAYALKKGENSIPVNIVNYPKSINIKNTNFLRVKIILDDYVEKSIPIKSEIRITAKQGTHTEFPQIKPTNALISGAGEYVNSVKTLVVSGDIKNAESDVSMSLPIKALGENNKEIEGVNIDPNNAEALIIVKKGKFVPVNVSTIGKLPEGLVLRELSSSTEKVEIVGDDAVLDKISEVYTEPIDLSMITESKEIISKIMLPQNVQLSNETQQVTVNIIISTLVTRQYQIPITTKGLADGFQSSVNPQNIVVVLKGIEENIADFKIEDIKAEVDLTNFKEGENILPVVLTNSNNKVQVVSEKSDKIKVIISKK</sequence>
<dbReference type="EMBL" id="BOPZ01000024">
    <property type="protein sequence ID" value="GIM29944.1"/>
    <property type="molecule type" value="Genomic_DNA"/>
</dbReference>
<accession>A0A919S1X4</accession>
<evidence type="ECO:0000313" key="3">
    <source>
        <dbReference type="Proteomes" id="UP000679179"/>
    </source>
</evidence>
<dbReference type="Gene3D" id="2.170.120.40">
    <property type="entry name" value="YbbR-like domain"/>
    <property type="match status" value="2"/>
</dbReference>
<keyword evidence="3" id="KW-1185">Reference proteome</keyword>
<dbReference type="AlphaFoldDB" id="A0A919S1X4"/>
<keyword evidence="1" id="KW-1133">Transmembrane helix</keyword>
<dbReference type="Proteomes" id="UP000679179">
    <property type="component" value="Unassembled WGS sequence"/>
</dbReference>
<dbReference type="PANTHER" id="PTHR37804">
    <property type="entry name" value="CDAA REGULATORY PROTEIN CDAR"/>
    <property type="match status" value="1"/>
</dbReference>
<evidence type="ECO:0008006" key="4">
    <source>
        <dbReference type="Google" id="ProtNLM"/>
    </source>
</evidence>
<feature type="transmembrane region" description="Helical" evidence="1">
    <location>
        <begin position="10"/>
        <end position="27"/>
    </location>
</feature>
<protein>
    <recommendedName>
        <fullName evidence="4">YbbR domain-containing protein</fullName>
    </recommendedName>
</protein>
<dbReference type="Gene3D" id="2.170.120.30">
    <property type="match status" value="2"/>
</dbReference>
<dbReference type="PANTHER" id="PTHR37804:SF1">
    <property type="entry name" value="CDAA REGULATORY PROTEIN CDAR"/>
    <property type="match status" value="1"/>
</dbReference>
<evidence type="ECO:0000313" key="2">
    <source>
        <dbReference type="EMBL" id="GIM29944.1"/>
    </source>
</evidence>
<keyword evidence="1" id="KW-0812">Transmembrane</keyword>
<evidence type="ECO:0000256" key="1">
    <source>
        <dbReference type="SAM" id="Phobius"/>
    </source>
</evidence>
<dbReference type="RefSeq" id="WP_212904626.1">
    <property type="nucleotide sequence ID" value="NZ_BOPZ01000024.1"/>
</dbReference>
<name>A0A919S1X4_9CLOT</name>
<dbReference type="InterPro" id="IPR012505">
    <property type="entry name" value="YbbR"/>
</dbReference>
<dbReference type="InterPro" id="IPR053154">
    <property type="entry name" value="c-di-AMP_regulator"/>
</dbReference>
<dbReference type="Pfam" id="PF07949">
    <property type="entry name" value="YbbR"/>
    <property type="match status" value="3"/>
</dbReference>
<keyword evidence="1" id="KW-0472">Membrane</keyword>